<accession>A0ABR7CZX6</accession>
<dbReference type="InterPro" id="IPR050475">
    <property type="entry name" value="Prenyltransferase_related"/>
</dbReference>
<organism evidence="7 8">
    <name type="scientific">Butyricimonas hominis</name>
    <dbReference type="NCBI Taxonomy" id="2763032"/>
    <lineage>
        <taxon>Bacteria</taxon>
        <taxon>Pseudomonadati</taxon>
        <taxon>Bacteroidota</taxon>
        <taxon>Bacteroidia</taxon>
        <taxon>Bacteroidales</taxon>
        <taxon>Odoribacteraceae</taxon>
        <taxon>Butyricimonas</taxon>
    </lineage>
</organism>
<feature type="transmembrane region" description="Helical" evidence="6">
    <location>
        <begin position="46"/>
        <end position="67"/>
    </location>
</feature>
<dbReference type="Proteomes" id="UP000646484">
    <property type="component" value="Unassembled WGS sequence"/>
</dbReference>
<keyword evidence="8" id="KW-1185">Reference proteome</keyword>
<evidence type="ECO:0000256" key="1">
    <source>
        <dbReference type="ARBA" id="ARBA00004141"/>
    </source>
</evidence>
<feature type="transmembrane region" description="Helical" evidence="6">
    <location>
        <begin position="234"/>
        <end position="252"/>
    </location>
</feature>
<sequence>MLEIFKLIRLRTIAFTAFTMYAMRYLVVLPVLNKEGFSLQMPERDFSFLVIAVCCLVSAAYVINDYFDTKADRISGSRHVIVGKTISRRTAITLHTLLNVVAVGIAFYLAQSIQHSEIVFLFLIISLILWFYSSRFKKYFIWGNLCVAFLAGLIPLTVITFEIPLLSDVYSDVVVKNHVGFASVFYWTLCFSYLLFFNMLIYEINKDIYSVNGDRAEGITTIPVKWGISATRTLLTGLTILVISSLITFFLWKFSESVLAGIYMVIFLILPYIGYALVIRRKGCMKVQLRLIRTLMVLCMLLSLFVHTTLK</sequence>
<dbReference type="PANTHER" id="PTHR42723">
    <property type="entry name" value="CHLOROPHYLL SYNTHASE"/>
    <property type="match status" value="1"/>
</dbReference>
<feature type="transmembrane region" description="Helical" evidence="6">
    <location>
        <begin position="139"/>
        <end position="161"/>
    </location>
</feature>
<keyword evidence="2" id="KW-1003">Cell membrane</keyword>
<evidence type="ECO:0000313" key="8">
    <source>
        <dbReference type="Proteomes" id="UP000646484"/>
    </source>
</evidence>
<proteinExistence type="predicted"/>
<dbReference type="InterPro" id="IPR044878">
    <property type="entry name" value="UbiA_sf"/>
</dbReference>
<dbReference type="InterPro" id="IPR000537">
    <property type="entry name" value="UbiA_prenyltransferase"/>
</dbReference>
<dbReference type="EMBL" id="JACOOH010000002">
    <property type="protein sequence ID" value="MBC5620715.1"/>
    <property type="molecule type" value="Genomic_DNA"/>
</dbReference>
<name>A0ABR7CZX6_9BACT</name>
<feature type="transmembrane region" description="Helical" evidence="6">
    <location>
        <begin position="181"/>
        <end position="202"/>
    </location>
</feature>
<gene>
    <name evidence="7" type="ORF">H8S64_06350</name>
</gene>
<dbReference type="Pfam" id="PF01040">
    <property type="entry name" value="UbiA"/>
    <property type="match status" value="1"/>
</dbReference>
<dbReference type="CDD" id="cd13961">
    <property type="entry name" value="PT_UbiA_DGGGPS"/>
    <property type="match status" value="1"/>
</dbReference>
<feature type="transmembrane region" description="Helical" evidence="6">
    <location>
        <begin position="88"/>
        <end position="109"/>
    </location>
</feature>
<evidence type="ECO:0000256" key="3">
    <source>
        <dbReference type="ARBA" id="ARBA00022692"/>
    </source>
</evidence>
<evidence type="ECO:0000256" key="4">
    <source>
        <dbReference type="ARBA" id="ARBA00022989"/>
    </source>
</evidence>
<dbReference type="RefSeq" id="WP_186975390.1">
    <property type="nucleotide sequence ID" value="NZ_JACOOH010000002.1"/>
</dbReference>
<keyword evidence="5 6" id="KW-0472">Membrane</keyword>
<evidence type="ECO:0000313" key="7">
    <source>
        <dbReference type="EMBL" id="MBC5620715.1"/>
    </source>
</evidence>
<dbReference type="PANTHER" id="PTHR42723:SF1">
    <property type="entry name" value="CHLOROPHYLL SYNTHASE, CHLOROPLASTIC"/>
    <property type="match status" value="1"/>
</dbReference>
<reference evidence="7 8" key="1">
    <citation type="submission" date="2020-08" db="EMBL/GenBank/DDBJ databases">
        <title>Genome public.</title>
        <authorList>
            <person name="Liu C."/>
            <person name="Sun Q."/>
        </authorList>
    </citation>
    <scope>NUCLEOTIDE SEQUENCE [LARGE SCALE GENOMIC DNA]</scope>
    <source>
        <strain evidence="7 8">NSJ-56</strain>
    </source>
</reference>
<protein>
    <submittedName>
        <fullName evidence="7">Geranylgeranylglycerol-phosphate geranylgeranyltransferase</fullName>
    </submittedName>
</protein>
<feature type="transmembrane region" description="Helical" evidence="6">
    <location>
        <begin position="12"/>
        <end position="31"/>
    </location>
</feature>
<dbReference type="Gene3D" id="1.10.357.140">
    <property type="entry name" value="UbiA prenyltransferase"/>
    <property type="match status" value="1"/>
</dbReference>
<keyword evidence="4 6" id="KW-1133">Transmembrane helix</keyword>
<feature type="transmembrane region" description="Helical" evidence="6">
    <location>
        <begin position="258"/>
        <end position="279"/>
    </location>
</feature>
<comment type="caution">
    <text evidence="7">The sequence shown here is derived from an EMBL/GenBank/DDBJ whole genome shotgun (WGS) entry which is preliminary data.</text>
</comment>
<comment type="subcellular location">
    <subcellularLocation>
        <location evidence="1">Membrane</location>
        <topology evidence="1">Multi-pass membrane protein</topology>
    </subcellularLocation>
</comment>
<keyword evidence="3 6" id="KW-0812">Transmembrane</keyword>
<feature type="transmembrane region" description="Helical" evidence="6">
    <location>
        <begin position="115"/>
        <end position="132"/>
    </location>
</feature>
<evidence type="ECO:0000256" key="2">
    <source>
        <dbReference type="ARBA" id="ARBA00022475"/>
    </source>
</evidence>
<feature type="transmembrane region" description="Helical" evidence="6">
    <location>
        <begin position="291"/>
        <end position="310"/>
    </location>
</feature>
<evidence type="ECO:0000256" key="6">
    <source>
        <dbReference type="SAM" id="Phobius"/>
    </source>
</evidence>
<evidence type="ECO:0000256" key="5">
    <source>
        <dbReference type="ARBA" id="ARBA00023136"/>
    </source>
</evidence>